<evidence type="ECO:0000313" key="3">
    <source>
        <dbReference type="EMBL" id="TFK36606.1"/>
    </source>
</evidence>
<dbReference type="AlphaFoldDB" id="A0A5C3LWV7"/>
<dbReference type="STRING" id="68775.A0A5C3LWV7"/>
<gene>
    <name evidence="3" type="ORF">BDQ12DRAFT_686712</name>
</gene>
<feature type="transmembrane region" description="Helical" evidence="2">
    <location>
        <begin position="387"/>
        <end position="407"/>
    </location>
</feature>
<evidence type="ECO:0000256" key="1">
    <source>
        <dbReference type="SAM" id="MobiDB-lite"/>
    </source>
</evidence>
<protein>
    <submittedName>
        <fullName evidence="3">Uncharacterized protein</fullName>
    </submittedName>
</protein>
<feature type="region of interest" description="Disordered" evidence="1">
    <location>
        <begin position="227"/>
        <end position="279"/>
    </location>
</feature>
<dbReference type="EMBL" id="ML213613">
    <property type="protein sequence ID" value="TFK36606.1"/>
    <property type="molecule type" value="Genomic_DNA"/>
</dbReference>
<feature type="transmembrane region" description="Helical" evidence="2">
    <location>
        <begin position="129"/>
        <end position="155"/>
    </location>
</feature>
<evidence type="ECO:0000256" key="2">
    <source>
        <dbReference type="SAM" id="Phobius"/>
    </source>
</evidence>
<keyword evidence="2" id="KW-1133">Transmembrane helix</keyword>
<feature type="transmembrane region" description="Helical" evidence="2">
    <location>
        <begin position="332"/>
        <end position="350"/>
    </location>
</feature>
<evidence type="ECO:0000313" key="4">
    <source>
        <dbReference type="Proteomes" id="UP000308652"/>
    </source>
</evidence>
<feature type="transmembrane region" description="Helical" evidence="2">
    <location>
        <begin position="419"/>
        <end position="438"/>
    </location>
</feature>
<sequence>MEFESDQPPRYLEGAPLNADDEVEEEWELDEELAAQGLYRGSYKRLMALYTLVPLTSTVSFIFMALLPTFAYPLDRASPRSPYPYVPYLPFPLPELLTSIAFWSLSHLLRDPLFVISSFISRPFRASVYVTTTLSTTFQTITSLFFSLIIIPILLIPHYNLAHHPTWEDTSFRRVWWVALGWAAAEAVVGVKQGYEGIGLYRDVLVTVRRSNGDLRKTSNATVKLDSAATVRPRSGSGNGSPNTLAPGPSSISRQASREVEPQTVAEGERQPLLTRKPTNEQQDFLIQTALELEVERDLEQLIALKNREELEEVYGMPFIDIPVFLSCLHRVNSILSSLGLFLLLSAAYMRSRFADFPLTPIPGGMRTSSWIPGLHDALEGGRSNTYLIITLPVVLALQLLLAFLHTPLILPRIGVQSFVYVNLLVSLGMFFAGLGIWEALS</sequence>
<feature type="compositionally biased region" description="Polar residues" evidence="1">
    <location>
        <begin position="240"/>
        <end position="255"/>
    </location>
</feature>
<keyword evidence="4" id="KW-1185">Reference proteome</keyword>
<keyword evidence="2" id="KW-0812">Transmembrane</keyword>
<reference evidence="3 4" key="1">
    <citation type="journal article" date="2019" name="Nat. Ecol. Evol.">
        <title>Megaphylogeny resolves global patterns of mushroom evolution.</title>
        <authorList>
            <person name="Varga T."/>
            <person name="Krizsan K."/>
            <person name="Foldi C."/>
            <person name="Dima B."/>
            <person name="Sanchez-Garcia M."/>
            <person name="Sanchez-Ramirez S."/>
            <person name="Szollosi G.J."/>
            <person name="Szarkandi J.G."/>
            <person name="Papp V."/>
            <person name="Albert L."/>
            <person name="Andreopoulos W."/>
            <person name="Angelini C."/>
            <person name="Antonin V."/>
            <person name="Barry K.W."/>
            <person name="Bougher N.L."/>
            <person name="Buchanan P."/>
            <person name="Buyck B."/>
            <person name="Bense V."/>
            <person name="Catcheside P."/>
            <person name="Chovatia M."/>
            <person name="Cooper J."/>
            <person name="Damon W."/>
            <person name="Desjardin D."/>
            <person name="Finy P."/>
            <person name="Geml J."/>
            <person name="Haridas S."/>
            <person name="Hughes K."/>
            <person name="Justo A."/>
            <person name="Karasinski D."/>
            <person name="Kautmanova I."/>
            <person name="Kiss B."/>
            <person name="Kocsube S."/>
            <person name="Kotiranta H."/>
            <person name="LaButti K.M."/>
            <person name="Lechner B.E."/>
            <person name="Liimatainen K."/>
            <person name="Lipzen A."/>
            <person name="Lukacs Z."/>
            <person name="Mihaltcheva S."/>
            <person name="Morgado L.N."/>
            <person name="Niskanen T."/>
            <person name="Noordeloos M.E."/>
            <person name="Ohm R.A."/>
            <person name="Ortiz-Santana B."/>
            <person name="Ovrebo C."/>
            <person name="Racz N."/>
            <person name="Riley R."/>
            <person name="Savchenko A."/>
            <person name="Shiryaev A."/>
            <person name="Soop K."/>
            <person name="Spirin V."/>
            <person name="Szebenyi C."/>
            <person name="Tomsovsky M."/>
            <person name="Tulloss R.E."/>
            <person name="Uehling J."/>
            <person name="Grigoriev I.V."/>
            <person name="Vagvolgyi C."/>
            <person name="Papp T."/>
            <person name="Martin F.M."/>
            <person name="Miettinen O."/>
            <person name="Hibbett D.S."/>
            <person name="Nagy L.G."/>
        </authorList>
    </citation>
    <scope>NUCLEOTIDE SEQUENCE [LARGE SCALE GENOMIC DNA]</scope>
    <source>
        <strain evidence="3 4">CBS 166.37</strain>
    </source>
</reference>
<keyword evidence="2" id="KW-0472">Membrane</keyword>
<dbReference type="OrthoDB" id="3364069at2759"/>
<proteinExistence type="predicted"/>
<feature type="transmembrane region" description="Helical" evidence="2">
    <location>
        <begin position="48"/>
        <end position="71"/>
    </location>
</feature>
<organism evidence="3 4">
    <name type="scientific">Crucibulum laeve</name>
    <dbReference type="NCBI Taxonomy" id="68775"/>
    <lineage>
        <taxon>Eukaryota</taxon>
        <taxon>Fungi</taxon>
        <taxon>Dikarya</taxon>
        <taxon>Basidiomycota</taxon>
        <taxon>Agaricomycotina</taxon>
        <taxon>Agaricomycetes</taxon>
        <taxon>Agaricomycetidae</taxon>
        <taxon>Agaricales</taxon>
        <taxon>Agaricineae</taxon>
        <taxon>Nidulariaceae</taxon>
        <taxon>Crucibulum</taxon>
    </lineage>
</organism>
<dbReference type="Proteomes" id="UP000308652">
    <property type="component" value="Unassembled WGS sequence"/>
</dbReference>
<name>A0A5C3LWV7_9AGAR</name>
<accession>A0A5C3LWV7</accession>